<dbReference type="EMBL" id="JH818825">
    <property type="protein sequence ID" value="EKC38862.1"/>
    <property type="molecule type" value="Genomic_DNA"/>
</dbReference>
<proteinExistence type="predicted"/>
<gene>
    <name evidence="1" type="ORF">CGI_10011005</name>
</gene>
<dbReference type="HOGENOM" id="CLU_1950866_0_0_1"/>
<dbReference type="InParanoid" id="K1QPJ2"/>
<protein>
    <submittedName>
        <fullName evidence="1">Uncharacterized protein</fullName>
    </submittedName>
</protein>
<dbReference type="AlphaFoldDB" id="K1QPJ2"/>
<reference evidence="1" key="1">
    <citation type="journal article" date="2012" name="Nature">
        <title>The oyster genome reveals stress adaptation and complexity of shell formation.</title>
        <authorList>
            <person name="Zhang G."/>
            <person name="Fang X."/>
            <person name="Guo X."/>
            <person name="Li L."/>
            <person name="Luo R."/>
            <person name="Xu F."/>
            <person name="Yang P."/>
            <person name="Zhang L."/>
            <person name="Wang X."/>
            <person name="Qi H."/>
            <person name="Xiong Z."/>
            <person name="Que H."/>
            <person name="Xie Y."/>
            <person name="Holland P.W."/>
            <person name="Paps J."/>
            <person name="Zhu Y."/>
            <person name="Wu F."/>
            <person name="Chen Y."/>
            <person name="Wang J."/>
            <person name="Peng C."/>
            <person name="Meng J."/>
            <person name="Yang L."/>
            <person name="Liu J."/>
            <person name="Wen B."/>
            <person name="Zhang N."/>
            <person name="Huang Z."/>
            <person name="Zhu Q."/>
            <person name="Feng Y."/>
            <person name="Mount A."/>
            <person name="Hedgecock D."/>
            <person name="Xu Z."/>
            <person name="Liu Y."/>
            <person name="Domazet-Loso T."/>
            <person name="Du Y."/>
            <person name="Sun X."/>
            <person name="Zhang S."/>
            <person name="Liu B."/>
            <person name="Cheng P."/>
            <person name="Jiang X."/>
            <person name="Li J."/>
            <person name="Fan D."/>
            <person name="Wang W."/>
            <person name="Fu W."/>
            <person name="Wang T."/>
            <person name="Wang B."/>
            <person name="Zhang J."/>
            <person name="Peng Z."/>
            <person name="Li Y."/>
            <person name="Li N."/>
            <person name="Wang J."/>
            <person name="Chen M."/>
            <person name="He Y."/>
            <person name="Tan F."/>
            <person name="Song X."/>
            <person name="Zheng Q."/>
            <person name="Huang R."/>
            <person name="Yang H."/>
            <person name="Du X."/>
            <person name="Chen L."/>
            <person name="Yang M."/>
            <person name="Gaffney P.M."/>
            <person name="Wang S."/>
            <person name="Luo L."/>
            <person name="She Z."/>
            <person name="Ming Y."/>
            <person name="Huang W."/>
            <person name="Zhang S."/>
            <person name="Huang B."/>
            <person name="Zhang Y."/>
            <person name="Qu T."/>
            <person name="Ni P."/>
            <person name="Miao G."/>
            <person name="Wang J."/>
            <person name="Wang Q."/>
            <person name="Steinberg C.E."/>
            <person name="Wang H."/>
            <person name="Li N."/>
            <person name="Qian L."/>
            <person name="Zhang G."/>
            <person name="Li Y."/>
            <person name="Yang H."/>
            <person name="Liu X."/>
            <person name="Wang J."/>
            <person name="Yin Y."/>
            <person name="Wang J."/>
        </authorList>
    </citation>
    <scope>NUCLEOTIDE SEQUENCE [LARGE SCALE GENOMIC DNA]</scope>
    <source>
        <strain evidence="1">05x7-T-G4-1.051#20</strain>
    </source>
</reference>
<sequence length="129" mass="14811">MRQWSSSPPTDEQQHQEYKKLCIKGDIDKNQGESLVTTILEAEQLNLGRTLNLFPGGFTAHISINFKVSDYKSCTKGIILYDVICIYTLYGNIPLVLWNKLRFDDPIRTTDVRWEMLVRVVKGKVMGES</sequence>
<name>K1QPJ2_MAGGI</name>
<evidence type="ECO:0000313" key="1">
    <source>
        <dbReference type="EMBL" id="EKC38862.1"/>
    </source>
</evidence>
<accession>K1QPJ2</accession>
<organism evidence="1">
    <name type="scientific">Magallana gigas</name>
    <name type="common">Pacific oyster</name>
    <name type="synonym">Crassostrea gigas</name>
    <dbReference type="NCBI Taxonomy" id="29159"/>
    <lineage>
        <taxon>Eukaryota</taxon>
        <taxon>Metazoa</taxon>
        <taxon>Spiralia</taxon>
        <taxon>Lophotrochozoa</taxon>
        <taxon>Mollusca</taxon>
        <taxon>Bivalvia</taxon>
        <taxon>Autobranchia</taxon>
        <taxon>Pteriomorphia</taxon>
        <taxon>Ostreida</taxon>
        <taxon>Ostreoidea</taxon>
        <taxon>Ostreidae</taxon>
        <taxon>Magallana</taxon>
    </lineage>
</organism>